<evidence type="ECO:0000313" key="2">
    <source>
        <dbReference type="Proteomes" id="UP001212498"/>
    </source>
</evidence>
<protein>
    <submittedName>
        <fullName evidence="1">Uncharacterized protein</fullName>
    </submittedName>
</protein>
<evidence type="ECO:0000313" key="1">
    <source>
        <dbReference type="EMBL" id="MDA0641178.1"/>
    </source>
</evidence>
<dbReference type="RefSeq" id="WP_271276175.1">
    <property type="nucleotide sequence ID" value="NZ_BAABFD010000016.1"/>
</dbReference>
<dbReference type="Proteomes" id="UP001212498">
    <property type="component" value="Unassembled WGS sequence"/>
</dbReference>
<keyword evidence="2" id="KW-1185">Reference proteome</keyword>
<accession>A0ABT4SW28</accession>
<dbReference type="EMBL" id="JAPNUD010000021">
    <property type="protein sequence ID" value="MDA0641178.1"/>
    <property type="molecule type" value="Genomic_DNA"/>
</dbReference>
<proteinExistence type="predicted"/>
<reference evidence="1 2" key="1">
    <citation type="submission" date="2022-11" db="EMBL/GenBank/DDBJ databases">
        <title>Nonomuraea corallina sp. nov., a new species of the genus Nonomuraea isolated from sea side sediment in Thai sea.</title>
        <authorList>
            <person name="Ngamcharungchit C."/>
            <person name="Matsumoto A."/>
            <person name="Suriyachadkun C."/>
            <person name="Panbangred W."/>
            <person name="Inahashi Y."/>
            <person name="Intra B."/>
        </authorList>
    </citation>
    <scope>NUCLEOTIDE SEQUENCE [LARGE SCALE GENOMIC DNA]</scope>
    <source>
        <strain evidence="1 2">DSM 43553</strain>
    </source>
</reference>
<comment type="caution">
    <text evidence="1">The sequence shown here is derived from an EMBL/GenBank/DDBJ whole genome shotgun (WGS) entry which is preliminary data.</text>
</comment>
<sequence length="176" mass="19357">MLYVFGFERIGVAVSDIYFVDPQPNKGQEGAEHGVRLEVRMLDEGELRGTVYSARPISLGRPIWRVDLLESVDGRPGSFDRTHHHPVFTGWDPGPRVFARELSADPLGWLADRLGDLDVVLKQGNVEESYPQDALALRERAPEIIACVERTLAAVRAGDLGTAPAEAGPSVRASWL</sequence>
<organism evidence="1 2">
    <name type="scientific">Nonomuraea ferruginea</name>
    <dbReference type="NCBI Taxonomy" id="46174"/>
    <lineage>
        <taxon>Bacteria</taxon>
        <taxon>Bacillati</taxon>
        <taxon>Actinomycetota</taxon>
        <taxon>Actinomycetes</taxon>
        <taxon>Streptosporangiales</taxon>
        <taxon>Streptosporangiaceae</taxon>
        <taxon>Nonomuraea</taxon>
    </lineage>
</organism>
<gene>
    <name evidence="1" type="ORF">OUY24_11165</name>
</gene>
<name>A0ABT4SW28_9ACTN</name>